<sequence>MIKILSIALLVLLSCSIVYAESVNKVLYLIEDRWEPHHLSPFNWNDKGETIFRKVHVIGVYECDNDCLIHLGLHCCKTTELYTIPFGENKWMTPDKAKENSK</sequence>
<accession>A0A6M3JIS3</accession>
<name>A0A6M3JIS3_9ZZZZ</name>
<dbReference type="AlphaFoldDB" id="A0A6M3JIS3"/>
<evidence type="ECO:0000313" key="2">
    <source>
        <dbReference type="EMBL" id="QJA68747.1"/>
    </source>
</evidence>
<proteinExistence type="predicted"/>
<dbReference type="PROSITE" id="PS51257">
    <property type="entry name" value="PROKAR_LIPOPROTEIN"/>
    <property type="match status" value="1"/>
</dbReference>
<evidence type="ECO:0000313" key="1">
    <source>
        <dbReference type="EMBL" id="QJA65699.1"/>
    </source>
</evidence>
<dbReference type="EMBL" id="MT141645">
    <property type="protein sequence ID" value="QJA68747.1"/>
    <property type="molecule type" value="Genomic_DNA"/>
</dbReference>
<dbReference type="EMBL" id="MT141543">
    <property type="protein sequence ID" value="QJA65699.1"/>
    <property type="molecule type" value="Genomic_DNA"/>
</dbReference>
<reference evidence="2" key="1">
    <citation type="submission" date="2020-03" db="EMBL/GenBank/DDBJ databases">
        <title>The deep terrestrial virosphere.</title>
        <authorList>
            <person name="Holmfeldt K."/>
            <person name="Nilsson E."/>
            <person name="Simone D."/>
            <person name="Lopez-Fernandez M."/>
            <person name="Wu X."/>
            <person name="de Brujin I."/>
            <person name="Lundin D."/>
            <person name="Andersson A."/>
            <person name="Bertilsson S."/>
            <person name="Dopson M."/>
        </authorList>
    </citation>
    <scope>NUCLEOTIDE SEQUENCE</scope>
    <source>
        <strain evidence="2">MM415A05828</strain>
        <strain evidence="1">MM415B00381</strain>
    </source>
</reference>
<gene>
    <name evidence="2" type="ORF">MM415A05828_0009</name>
    <name evidence="1" type="ORF">MM415B00381_0012</name>
</gene>
<protein>
    <submittedName>
        <fullName evidence="2">Uncharacterized protein</fullName>
    </submittedName>
</protein>
<organism evidence="2">
    <name type="scientific">viral metagenome</name>
    <dbReference type="NCBI Taxonomy" id="1070528"/>
    <lineage>
        <taxon>unclassified sequences</taxon>
        <taxon>metagenomes</taxon>
        <taxon>organismal metagenomes</taxon>
    </lineage>
</organism>